<dbReference type="CDD" id="cd07185">
    <property type="entry name" value="OmpA_C-like"/>
    <property type="match status" value="1"/>
</dbReference>
<dbReference type="InterPro" id="IPR011042">
    <property type="entry name" value="6-blade_b-propeller_TolB-like"/>
</dbReference>
<evidence type="ECO:0000256" key="1">
    <source>
        <dbReference type="ARBA" id="ARBA00004442"/>
    </source>
</evidence>
<evidence type="ECO:0000256" key="3">
    <source>
        <dbReference type="ARBA" id="ARBA00023237"/>
    </source>
</evidence>
<evidence type="ECO:0000259" key="6">
    <source>
        <dbReference type="PROSITE" id="PS51123"/>
    </source>
</evidence>
<dbReference type="EMBL" id="QKTX01000003">
    <property type="protein sequence ID" value="PZV85574.1"/>
    <property type="molecule type" value="Genomic_DNA"/>
</dbReference>
<keyword evidence="2 4" id="KW-0472">Membrane</keyword>
<dbReference type="InterPro" id="IPR006665">
    <property type="entry name" value="OmpA-like"/>
</dbReference>
<name>A0A326RVP2_9BACT</name>
<dbReference type="SUPFAM" id="SSF82171">
    <property type="entry name" value="DPP6 N-terminal domain-like"/>
    <property type="match status" value="1"/>
</dbReference>
<evidence type="ECO:0000313" key="7">
    <source>
        <dbReference type="EMBL" id="PZV85574.1"/>
    </source>
</evidence>
<dbReference type="Pfam" id="PF07676">
    <property type="entry name" value="PD40"/>
    <property type="match status" value="2"/>
</dbReference>
<comment type="subcellular location">
    <subcellularLocation>
        <location evidence="1">Cell outer membrane</location>
    </subcellularLocation>
</comment>
<dbReference type="Proteomes" id="UP000248917">
    <property type="component" value="Unassembled WGS sequence"/>
</dbReference>
<evidence type="ECO:0000313" key="8">
    <source>
        <dbReference type="Proteomes" id="UP000248917"/>
    </source>
</evidence>
<dbReference type="PANTHER" id="PTHR30329:SF21">
    <property type="entry name" value="LIPOPROTEIN YIAD-RELATED"/>
    <property type="match status" value="1"/>
</dbReference>
<dbReference type="PROSITE" id="PS51123">
    <property type="entry name" value="OMPA_2"/>
    <property type="match status" value="1"/>
</dbReference>
<protein>
    <submittedName>
        <fullName evidence="7">Outer membrane protein OmpA-like peptidoglycan-associated protein</fullName>
    </submittedName>
</protein>
<evidence type="ECO:0000256" key="2">
    <source>
        <dbReference type="ARBA" id="ARBA00023136"/>
    </source>
</evidence>
<dbReference type="InterPro" id="IPR050330">
    <property type="entry name" value="Bact_OuterMem_StrucFunc"/>
</dbReference>
<feature type="domain" description="OmpA-like" evidence="6">
    <location>
        <begin position="526"/>
        <end position="640"/>
    </location>
</feature>
<dbReference type="Pfam" id="PF14559">
    <property type="entry name" value="TPR_19"/>
    <property type="match status" value="1"/>
</dbReference>
<dbReference type="Gene3D" id="1.25.40.10">
    <property type="entry name" value="Tetratricopeptide repeat domain"/>
    <property type="match status" value="1"/>
</dbReference>
<dbReference type="Gene3D" id="3.30.1330.60">
    <property type="entry name" value="OmpA-like domain"/>
    <property type="match status" value="1"/>
</dbReference>
<keyword evidence="8" id="KW-1185">Reference proteome</keyword>
<evidence type="ECO:0000256" key="4">
    <source>
        <dbReference type="PROSITE-ProRule" id="PRU00473"/>
    </source>
</evidence>
<sequence length="640" mass="72346">MRPVLFAVFFFLLAFCANSQTYSIIDGRAIKLFQEGEELTISRRYDEAIAKFQAAISREPSFLEAYVKASQIFITLGRLDEAEKIAIVGKAKLSGKNAKPKNHADYGWLFSNLYLKQGRFTEAFRQFQEVDPLFDEAFKKSLYYTQMKAKIDFLSTQLDKAQTIEKEMLMSPLNEFQLQYFPVLTANGEQILFTKRDGTGNFDKEDIFTAFLTPDNKWTKPQSIAQTINSPYNEGTCSITADGNILIYTSCDAPDSQGSCDLYVAYRVNGSWQRPTNMGPKVNSRSWDSQPSLSADGRILFFSSNRRGGFGGNDIWYTVRMNDGSWSEAKNLGSTVNTDKDEISPFMFFNNEILFFASDGHQGFGGMDIFLSRVKNGVFQTPENLGLPINDHLDQVALFITAQKDYAYYTELNTSDGSKDRSFLYRFRFPTDIYIGENLTVTEGKVFNSKTGQPISATLSLVSLTNDSTLYQFQSDGKTGDFMMLYPDKAISGLYVERQGYLPKIYNVERDKIKNVKDLKVELVPVSSGEEFVFENVFFDFDKFDLKPESVSSLKRLKKFLLENPNVNILISGHTDNVGSAGYNQNLSLQRAKSVQSYLVKEGLHPGRMLVEGKGDKEPMVPNTTPENQALNRRITIKVL</sequence>
<dbReference type="SUPFAM" id="SSF48452">
    <property type="entry name" value="TPR-like"/>
    <property type="match status" value="1"/>
</dbReference>
<dbReference type="PANTHER" id="PTHR30329">
    <property type="entry name" value="STATOR ELEMENT OF FLAGELLAR MOTOR COMPLEX"/>
    <property type="match status" value="1"/>
</dbReference>
<feature type="signal peptide" evidence="5">
    <location>
        <begin position="1"/>
        <end position="19"/>
    </location>
</feature>
<dbReference type="Pfam" id="PF00691">
    <property type="entry name" value="OmpA"/>
    <property type="match status" value="1"/>
</dbReference>
<keyword evidence="5" id="KW-0732">Signal</keyword>
<accession>A0A326RVP2</accession>
<comment type="caution">
    <text evidence="7">The sequence shown here is derived from an EMBL/GenBank/DDBJ whole genome shotgun (WGS) entry which is preliminary data.</text>
</comment>
<proteinExistence type="predicted"/>
<keyword evidence="3" id="KW-0998">Cell outer membrane</keyword>
<dbReference type="AlphaFoldDB" id="A0A326RVP2"/>
<reference evidence="7 8" key="1">
    <citation type="submission" date="2018-06" db="EMBL/GenBank/DDBJ databases">
        <title>Genomic Encyclopedia of Archaeal and Bacterial Type Strains, Phase II (KMG-II): from individual species to whole genera.</title>
        <authorList>
            <person name="Goeker M."/>
        </authorList>
    </citation>
    <scope>NUCLEOTIDE SEQUENCE [LARGE SCALE GENOMIC DNA]</scope>
    <source>
        <strain evidence="7 8">T4</strain>
    </source>
</reference>
<dbReference type="SUPFAM" id="SSF103088">
    <property type="entry name" value="OmpA-like"/>
    <property type="match status" value="1"/>
</dbReference>
<gene>
    <name evidence="7" type="ORF">CLV31_103366</name>
</gene>
<dbReference type="InterPro" id="IPR006664">
    <property type="entry name" value="OMP_bac"/>
</dbReference>
<dbReference type="GO" id="GO:0009279">
    <property type="term" value="C:cell outer membrane"/>
    <property type="evidence" value="ECO:0007669"/>
    <property type="project" value="UniProtKB-SubCell"/>
</dbReference>
<dbReference type="InterPro" id="IPR011990">
    <property type="entry name" value="TPR-like_helical_dom_sf"/>
</dbReference>
<dbReference type="InterPro" id="IPR011659">
    <property type="entry name" value="WD40"/>
</dbReference>
<evidence type="ECO:0000256" key="5">
    <source>
        <dbReference type="SAM" id="SignalP"/>
    </source>
</evidence>
<organism evidence="7 8">
    <name type="scientific">Algoriphagus aquaeductus</name>
    <dbReference type="NCBI Taxonomy" id="475299"/>
    <lineage>
        <taxon>Bacteria</taxon>
        <taxon>Pseudomonadati</taxon>
        <taxon>Bacteroidota</taxon>
        <taxon>Cytophagia</taxon>
        <taxon>Cytophagales</taxon>
        <taxon>Cyclobacteriaceae</taxon>
        <taxon>Algoriphagus</taxon>
    </lineage>
</organism>
<dbReference type="PRINTS" id="PR01021">
    <property type="entry name" value="OMPADOMAIN"/>
</dbReference>
<dbReference type="Gene3D" id="2.120.10.30">
    <property type="entry name" value="TolB, C-terminal domain"/>
    <property type="match status" value="1"/>
</dbReference>
<feature type="chain" id="PRO_5016248745" evidence="5">
    <location>
        <begin position="20"/>
        <end position="640"/>
    </location>
</feature>
<dbReference type="InterPro" id="IPR036737">
    <property type="entry name" value="OmpA-like_sf"/>
</dbReference>
<dbReference type="OrthoDB" id="9809364at2"/>
<dbReference type="RefSeq" id="WP_111392004.1">
    <property type="nucleotide sequence ID" value="NZ_JBJINY010000059.1"/>
</dbReference>